<evidence type="ECO:0000313" key="4">
    <source>
        <dbReference type="Proteomes" id="UP000069771"/>
    </source>
</evidence>
<gene>
    <name evidence="3" type="ORF">AALO17_19340</name>
</gene>
<dbReference type="SMART" id="SM00093">
    <property type="entry name" value="SERPIN"/>
    <property type="match status" value="1"/>
</dbReference>
<evidence type="ECO:0000259" key="2">
    <source>
        <dbReference type="SMART" id="SM00093"/>
    </source>
</evidence>
<dbReference type="GO" id="GO:0005615">
    <property type="term" value="C:extracellular space"/>
    <property type="evidence" value="ECO:0007669"/>
    <property type="project" value="InterPro"/>
</dbReference>
<dbReference type="Pfam" id="PF00079">
    <property type="entry name" value="Serpin"/>
    <property type="match status" value="1"/>
</dbReference>
<organism evidence="3 4">
    <name type="scientific">Faecalibaculum rodentium</name>
    <dbReference type="NCBI Taxonomy" id="1702221"/>
    <lineage>
        <taxon>Bacteria</taxon>
        <taxon>Bacillati</taxon>
        <taxon>Bacillota</taxon>
        <taxon>Erysipelotrichia</taxon>
        <taxon>Erysipelotrichales</taxon>
        <taxon>Erysipelotrichaceae</taxon>
        <taxon>Faecalibaculum</taxon>
    </lineage>
</organism>
<protein>
    <recommendedName>
        <fullName evidence="2">Serpin domain-containing protein</fullName>
    </recommendedName>
</protein>
<sequence>MSTHNKPIARKLAGILSCSVLSMSLISGCASSESMKESDNLTANMEFKKVASEFSAEESTALADFSMRLFQNLGREDENLLLSGSSAWMALGMAANGAAGDTLRQMETVLGLDKDQINKAAAAWLSSMEDQNSLTMADSIWLKNEFQDEVAKPFLETCAQDFRAEVFSSTLDQKAVKDINDWTSKHTDGLIPELIKEIPSLTQMILVNAEAFNGKWAAPFDEADTKKQTFHNQDGSESSVDFLNGQADWSVENDNVTGFIKEYDESRYGYMLLLPKAADKPLSDTVKSLGGAAVTNLLSNRVSADVQVSMPKLDQESTLTLNDALAACGMTDAFGDQADFSAITGSKNDLYISSVLQKTYIEVSEKGTKAAAATEIGIETMAMPVEADPVVADRSYVYMIVDLEHAVPLFVGRVVNIQE</sequence>
<dbReference type="InterPro" id="IPR042185">
    <property type="entry name" value="Serpin_sf_2"/>
</dbReference>
<dbReference type="RefSeq" id="WP_067558283.1">
    <property type="nucleotide sequence ID" value="NZ_CP011391.1"/>
</dbReference>
<dbReference type="InterPro" id="IPR023796">
    <property type="entry name" value="Serpin_dom"/>
</dbReference>
<reference evidence="3 4" key="1">
    <citation type="journal article" date="2016" name="Gut Pathog.">
        <title>Whole genome sequencing of "Faecalibaculum rodentium" ALO17, isolated from C57BL/6J laboratory mouse feces.</title>
        <authorList>
            <person name="Lim S."/>
            <person name="Chang D.H."/>
            <person name="Ahn S."/>
            <person name="Kim B.C."/>
        </authorList>
    </citation>
    <scope>NUCLEOTIDE SEQUENCE [LARGE SCALE GENOMIC DNA]</scope>
    <source>
        <strain evidence="3 4">Alo17</strain>
    </source>
</reference>
<dbReference type="PROSITE" id="PS51257">
    <property type="entry name" value="PROKAR_LIPOPROTEIN"/>
    <property type="match status" value="1"/>
</dbReference>
<evidence type="ECO:0000256" key="1">
    <source>
        <dbReference type="RuleBase" id="RU000411"/>
    </source>
</evidence>
<dbReference type="Gene3D" id="3.30.497.10">
    <property type="entry name" value="Antithrombin, subunit I, domain 2"/>
    <property type="match status" value="1"/>
</dbReference>
<proteinExistence type="inferred from homology"/>
<dbReference type="InterPro" id="IPR042178">
    <property type="entry name" value="Serpin_sf_1"/>
</dbReference>
<dbReference type="OrthoDB" id="9764871at2"/>
<dbReference type="Gene3D" id="2.30.39.10">
    <property type="entry name" value="Alpha-1-antitrypsin, domain 1"/>
    <property type="match status" value="1"/>
</dbReference>
<dbReference type="PANTHER" id="PTHR11461">
    <property type="entry name" value="SERINE PROTEASE INHIBITOR, SERPIN"/>
    <property type="match status" value="1"/>
</dbReference>
<feature type="domain" description="Serpin" evidence="2">
    <location>
        <begin position="67"/>
        <end position="417"/>
    </location>
</feature>
<dbReference type="SUPFAM" id="SSF56574">
    <property type="entry name" value="Serpins"/>
    <property type="match status" value="1"/>
</dbReference>
<comment type="similarity">
    <text evidence="1">Belongs to the serpin family.</text>
</comment>
<dbReference type="InterPro" id="IPR036186">
    <property type="entry name" value="Serpin_sf"/>
</dbReference>
<dbReference type="KEGG" id="fro:AALO17_19340"/>
<name>A0A140DWP1_9FIRM</name>
<dbReference type="Proteomes" id="UP000069771">
    <property type="component" value="Chromosome"/>
</dbReference>
<dbReference type="CDD" id="cd19589">
    <property type="entry name" value="serpin_tengpin-like"/>
    <property type="match status" value="1"/>
</dbReference>
<keyword evidence="4" id="KW-1185">Reference proteome</keyword>
<accession>A0A140DWP1</accession>
<dbReference type="GO" id="GO:0004867">
    <property type="term" value="F:serine-type endopeptidase inhibitor activity"/>
    <property type="evidence" value="ECO:0007669"/>
    <property type="project" value="InterPro"/>
</dbReference>
<dbReference type="PANTHER" id="PTHR11461:SF211">
    <property type="entry name" value="GH10112P-RELATED"/>
    <property type="match status" value="1"/>
</dbReference>
<dbReference type="EMBL" id="CP011391">
    <property type="protein sequence ID" value="AMK55068.1"/>
    <property type="molecule type" value="Genomic_DNA"/>
</dbReference>
<dbReference type="AlphaFoldDB" id="A0A140DWP1"/>
<evidence type="ECO:0000313" key="3">
    <source>
        <dbReference type="EMBL" id="AMK55068.1"/>
    </source>
</evidence>
<dbReference type="InterPro" id="IPR000215">
    <property type="entry name" value="Serpin_fam"/>
</dbReference>
<dbReference type="STRING" id="1702221.AALO17_19340"/>
<dbReference type="GeneID" id="78478547"/>